<feature type="domain" description="PTS EIIA type-2" evidence="3">
    <location>
        <begin position="405"/>
        <end position="542"/>
    </location>
</feature>
<evidence type="ECO:0000256" key="2">
    <source>
        <dbReference type="ARBA" id="ARBA00023163"/>
    </source>
</evidence>
<dbReference type="SUPFAM" id="SSF55804">
    <property type="entry name" value="Phoshotransferase/anion transport protein"/>
    <property type="match status" value="1"/>
</dbReference>
<dbReference type="InterPro" id="IPR013196">
    <property type="entry name" value="HTH_11"/>
</dbReference>
<evidence type="ECO:0000313" key="4">
    <source>
        <dbReference type="EMBL" id="HIY93088.1"/>
    </source>
</evidence>
<proteinExistence type="predicted"/>
<reference evidence="4" key="2">
    <citation type="submission" date="2021-04" db="EMBL/GenBank/DDBJ databases">
        <authorList>
            <person name="Gilroy R."/>
        </authorList>
    </citation>
    <scope>NUCLEOTIDE SEQUENCE</scope>
    <source>
        <strain evidence="4">3204</strain>
    </source>
</reference>
<keyword evidence="1" id="KW-0805">Transcription regulation</keyword>
<keyword evidence="2" id="KW-0804">Transcription</keyword>
<dbReference type="InterPro" id="IPR016152">
    <property type="entry name" value="PTrfase/Anion_transptr"/>
</dbReference>
<keyword evidence="4" id="KW-0813">Transport</keyword>
<name>A0A9D1ZPF6_9LACO</name>
<dbReference type="Gene3D" id="3.40.930.10">
    <property type="entry name" value="Mannitol-specific EII, Chain A"/>
    <property type="match status" value="1"/>
</dbReference>
<dbReference type="InterPro" id="IPR036388">
    <property type="entry name" value="WH-like_DNA-bd_sf"/>
</dbReference>
<protein>
    <submittedName>
        <fullName evidence="4">PTS sugar transporter subunit IIA</fullName>
    </submittedName>
</protein>
<organism evidence="4 5">
    <name type="scientific">Candidatus Companilactobacillus pullicola</name>
    <dbReference type="NCBI Taxonomy" id="2838523"/>
    <lineage>
        <taxon>Bacteria</taxon>
        <taxon>Bacillati</taxon>
        <taxon>Bacillota</taxon>
        <taxon>Bacilli</taxon>
        <taxon>Lactobacillales</taxon>
        <taxon>Lactobacillaceae</taxon>
        <taxon>Companilactobacillus</taxon>
    </lineage>
</organism>
<evidence type="ECO:0000259" key="3">
    <source>
        <dbReference type="PROSITE" id="PS51094"/>
    </source>
</evidence>
<comment type="caution">
    <text evidence="4">The sequence shown here is derived from an EMBL/GenBank/DDBJ whole genome shotgun (WGS) entry which is preliminary data.</text>
</comment>
<dbReference type="AlphaFoldDB" id="A0A9D1ZPF6"/>
<evidence type="ECO:0000256" key="1">
    <source>
        <dbReference type="ARBA" id="ARBA00023015"/>
    </source>
</evidence>
<dbReference type="InterPro" id="IPR002178">
    <property type="entry name" value="PTS_EIIA_type-2_dom"/>
</dbReference>
<dbReference type="EMBL" id="DXCM01000067">
    <property type="protein sequence ID" value="HIY93088.1"/>
    <property type="molecule type" value="Genomic_DNA"/>
</dbReference>
<evidence type="ECO:0000313" key="5">
    <source>
        <dbReference type="Proteomes" id="UP000824013"/>
    </source>
</evidence>
<dbReference type="PROSITE" id="PS51094">
    <property type="entry name" value="PTS_EIIA_TYPE_2"/>
    <property type="match status" value="1"/>
</dbReference>
<dbReference type="Pfam" id="PF08279">
    <property type="entry name" value="HTH_11"/>
    <property type="match status" value="1"/>
</dbReference>
<reference evidence="4" key="1">
    <citation type="journal article" date="2021" name="PeerJ">
        <title>Extensive microbial diversity within the chicken gut microbiome revealed by metagenomics and culture.</title>
        <authorList>
            <person name="Gilroy R."/>
            <person name="Ravi A."/>
            <person name="Getino M."/>
            <person name="Pursley I."/>
            <person name="Horton D.L."/>
            <person name="Alikhan N.F."/>
            <person name="Baker D."/>
            <person name="Gharbi K."/>
            <person name="Hall N."/>
            <person name="Watson M."/>
            <person name="Adriaenssens E.M."/>
            <person name="Foster-Nyarko E."/>
            <person name="Jarju S."/>
            <person name="Secka A."/>
            <person name="Antonio M."/>
            <person name="Oren A."/>
            <person name="Chaudhuri R.R."/>
            <person name="La Ragione R."/>
            <person name="Hildebrand F."/>
            <person name="Pallen M.J."/>
        </authorList>
    </citation>
    <scope>NUCLEOTIDE SEQUENCE</scope>
    <source>
        <strain evidence="4">3204</strain>
    </source>
</reference>
<keyword evidence="4" id="KW-0762">Sugar transport</keyword>
<dbReference type="Gene3D" id="1.10.10.10">
    <property type="entry name" value="Winged helix-like DNA-binding domain superfamily/Winged helix DNA-binding domain"/>
    <property type="match status" value="1"/>
</dbReference>
<dbReference type="Pfam" id="PF00359">
    <property type="entry name" value="PTS_EIIA_2"/>
    <property type="match status" value="1"/>
</dbReference>
<dbReference type="InterPro" id="IPR050661">
    <property type="entry name" value="BglG_antiterminators"/>
</dbReference>
<accession>A0A9D1ZPF6</accession>
<dbReference type="PANTHER" id="PTHR30185">
    <property type="entry name" value="CRYPTIC BETA-GLUCOSIDE BGL OPERON ANTITERMINATOR"/>
    <property type="match status" value="1"/>
</dbReference>
<gene>
    <name evidence="4" type="ORF">H9820_09145</name>
</gene>
<dbReference type="PANTHER" id="PTHR30185:SF18">
    <property type="entry name" value="TRANSCRIPTIONAL REGULATOR MTLR"/>
    <property type="match status" value="1"/>
</dbReference>
<sequence>MLNARQVQILLLLWNQDHSGEYLSKEVNSSRRTIIRDISALNQELSIKNTAVINSEGKYSLEIHNYSQFQELITQFENQERNILYYLLINDFLSIDELMDKSFLSKTDITNSIDRINQRNKDILEIKSKVGLGYFVDLYFATKVDLLAYLISVIPKDTDSNTLKDTFPKDLREYLTDNQSTAQLQAISLISSANFDDFYNHKRDLLRNIKESTIENQIELVSKNFSIKLSKKRLAQNIATHLKRYNLFPTFISNLLLKQMSDLKQKEPFAFEMAQNLQAEIEKNDPSILINSDFLALYIINCMEIKTSIKPVKILMYTAQRSIAYINENLITDAVGNISMTSIFNIDEFNKQVTNESYDILVTNGFNDGLKHAPDVVINGLIDEATISRLKKLVSDNYFHNNLTQMLPKENYLFYENRSDNYFKVLKNVLKYFIDEGQLDQKMSVKLLNREEEGNQLMINHVALPHAVNETDFSRMFAVDLKTPLKLNKTDIYLILIVIVNDKNDDYKQLFNYLYKILNKKQVSQTDIEKNYTNILKYFRTE</sequence>
<dbReference type="Proteomes" id="UP000824013">
    <property type="component" value="Unassembled WGS sequence"/>
</dbReference>